<sequence length="164" mass="17765">MPRPRTDIGSMIRYALACDTGHQFESWFPSSASYDAQAEQGLVTCPFCNSAKVAKQLMAPALGRAAPAAPPAPGTAPEPRAEAPVRLTAEPERQVRAMLRALHEHVARTADHVGETFAAEARRMHYGEVEPRAIYGEATLNEARSLLDEGIAVQPLPPLPDDRN</sequence>
<dbReference type="PIRSF" id="PIRSF032131">
    <property type="entry name" value="UCP032131"/>
    <property type="match status" value="1"/>
</dbReference>
<evidence type="ECO:0000313" key="3">
    <source>
        <dbReference type="Proteomes" id="UP001055167"/>
    </source>
</evidence>
<protein>
    <recommendedName>
        <fullName evidence="4">DUF1178 family protein</fullName>
    </recommendedName>
</protein>
<proteinExistence type="predicted"/>
<evidence type="ECO:0000313" key="2">
    <source>
        <dbReference type="EMBL" id="GJD51470.1"/>
    </source>
</evidence>
<evidence type="ECO:0000256" key="1">
    <source>
        <dbReference type="SAM" id="MobiDB-lite"/>
    </source>
</evidence>
<reference evidence="2" key="1">
    <citation type="journal article" date="2021" name="Front. Microbiol.">
        <title>Comprehensive Comparative Genomics and Phenotyping of Methylobacterium Species.</title>
        <authorList>
            <person name="Alessa O."/>
            <person name="Ogura Y."/>
            <person name="Fujitani Y."/>
            <person name="Takami H."/>
            <person name="Hayashi T."/>
            <person name="Sahin N."/>
            <person name="Tani A."/>
        </authorList>
    </citation>
    <scope>NUCLEOTIDE SEQUENCE</scope>
    <source>
        <strain evidence="2">KCTC 52305</strain>
    </source>
</reference>
<accession>A0ABQ4R2T7</accession>
<evidence type="ECO:0008006" key="4">
    <source>
        <dbReference type="Google" id="ProtNLM"/>
    </source>
</evidence>
<dbReference type="EMBL" id="BPQH01000013">
    <property type="protein sequence ID" value="GJD51470.1"/>
    <property type="molecule type" value="Genomic_DNA"/>
</dbReference>
<dbReference type="InterPro" id="IPR009562">
    <property type="entry name" value="DUF1178"/>
</dbReference>
<dbReference type="Pfam" id="PF06676">
    <property type="entry name" value="DUF1178"/>
    <property type="match status" value="1"/>
</dbReference>
<reference evidence="2" key="2">
    <citation type="submission" date="2021-08" db="EMBL/GenBank/DDBJ databases">
        <authorList>
            <person name="Tani A."/>
            <person name="Ola A."/>
            <person name="Ogura Y."/>
            <person name="Katsura K."/>
            <person name="Hayashi T."/>
        </authorList>
    </citation>
    <scope>NUCLEOTIDE SEQUENCE</scope>
    <source>
        <strain evidence="2">KCTC 52305</strain>
    </source>
</reference>
<organism evidence="2 3">
    <name type="scientific">Methylobacterium crusticola</name>
    <dbReference type="NCBI Taxonomy" id="1697972"/>
    <lineage>
        <taxon>Bacteria</taxon>
        <taxon>Pseudomonadati</taxon>
        <taxon>Pseudomonadota</taxon>
        <taxon>Alphaproteobacteria</taxon>
        <taxon>Hyphomicrobiales</taxon>
        <taxon>Methylobacteriaceae</taxon>
        <taxon>Methylobacterium</taxon>
    </lineage>
</organism>
<keyword evidence="3" id="KW-1185">Reference proteome</keyword>
<feature type="region of interest" description="Disordered" evidence="1">
    <location>
        <begin position="64"/>
        <end position="87"/>
    </location>
</feature>
<dbReference type="Proteomes" id="UP001055167">
    <property type="component" value="Unassembled WGS sequence"/>
</dbReference>
<name>A0ABQ4R2T7_9HYPH</name>
<gene>
    <name evidence="2" type="ORF">OPKNFCMD_4224</name>
</gene>
<comment type="caution">
    <text evidence="2">The sequence shown here is derived from an EMBL/GenBank/DDBJ whole genome shotgun (WGS) entry which is preliminary data.</text>
</comment>